<keyword evidence="1" id="KW-0732">Signal</keyword>
<dbReference type="RefSeq" id="WP_265616165.1">
    <property type="nucleotide sequence ID" value="NZ_JAPFRD010000004.1"/>
</dbReference>
<dbReference type="Gene3D" id="1.25.40.10">
    <property type="entry name" value="Tetratricopeptide repeat domain"/>
    <property type="match status" value="1"/>
</dbReference>
<evidence type="ECO:0000313" key="2">
    <source>
        <dbReference type="EMBL" id="MCW8107459.1"/>
    </source>
</evidence>
<proteinExistence type="predicted"/>
<dbReference type="SUPFAM" id="SSF48452">
    <property type="entry name" value="TPR-like"/>
    <property type="match status" value="1"/>
</dbReference>
<gene>
    <name evidence="2" type="ORF">OPS25_02940</name>
</gene>
<organism evidence="2 3">
    <name type="scientific">Alteromonas aquimaris</name>
    <dbReference type="NCBI Taxonomy" id="2998417"/>
    <lineage>
        <taxon>Bacteria</taxon>
        <taxon>Pseudomonadati</taxon>
        <taxon>Pseudomonadota</taxon>
        <taxon>Gammaproteobacteria</taxon>
        <taxon>Alteromonadales</taxon>
        <taxon>Alteromonadaceae</taxon>
        <taxon>Alteromonas/Salinimonas group</taxon>
        <taxon>Alteromonas</taxon>
    </lineage>
</organism>
<dbReference type="EMBL" id="JAPFRD010000004">
    <property type="protein sequence ID" value="MCW8107459.1"/>
    <property type="molecule type" value="Genomic_DNA"/>
</dbReference>
<feature type="signal peptide" evidence="1">
    <location>
        <begin position="1"/>
        <end position="20"/>
    </location>
</feature>
<protein>
    <recommendedName>
        <fullName evidence="4">Tetratricopeptide repeat protein</fullName>
    </recommendedName>
</protein>
<dbReference type="InterPro" id="IPR011990">
    <property type="entry name" value="TPR-like_helical_dom_sf"/>
</dbReference>
<evidence type="ECO:0008006" key="4">
    <source>
        <dbReference type="Google" id="ProtNLM"/>
    </source>
</evidence>
<accession>A0ABT3P3V8</accession>
<feature type="chain" id="PRO_5045327710" description="Tetratricopeptide repeat protein" evidence="1">
    <location>
        <begin position="21"/>
        <end position="358"/>
    </location>
</feature>
<evidence type="ECO:0000256" key="1">
    <source>
        <dbReference type="SAM" id="SignalP"/>
    </source>
</evidence>
<name>A0ABT3P3V8_9ALTE</name>
<comment type="caution">
    <text evidence="2">The sequence shown here is derived from an EMBL/GenBank/DDBJ whole genome shotgun (WGS) entry which is preliminary data.</text>
</comment>
<sequence>MRKKWRLVICFIVSSGTALGNSANSKEVHYPEDDKIIAEWAVIKNENLTAKQAIDLLDKAAKLNSSAIFEIHAKQTLEQLENMGTLEPDALFLKAKLLQREHQFTDSKATLTQLLEFSPNYVGAHLLMASVLINQGNYNEAALHCQRIVGQVNYVIAMTCLFETKFEKQPSDKLYRQLLKISRLSNLTASDFIQWNAEVLAYMAYTLNQPLLAIKHLANINLEFAPISLIALWADAHMAIGDSAKVLCQLEEWIHHPENVDDAILLRLALAEKSTRTSHKWQGLLAQRVQHREWRDDFQHAGQLAQYYMLIKPNKQKAQKFARKNWQYAKSAEDRRLLETAEKWESRGSLQTVQNKGE</sequence>
<keyword evidence="3" id="KW-1185">Reference proteome</keyword>
<reference evidence="2" key="1">
    <citation type="submission" date="2022-11" db="EMBL/GenBank/DDBJ databases">
        <title>Alteromonas sp. nov., isolated from sea water of the Qingdao.</title>
        <authorList>
            <person name="Wang Q."/>
        </authorList>
    </citation>
    <scope>NUCLEOTIDE SEQUENCE</scope>
    <source>
        <strain evidence="2">ASW11-7</strain>
    </source>
</reference>
<dbReference type="Proteomes" id="UP001142810">
    <property type="component" value="Unassembled WGS sequence"/>
</dbReference>
<evidence type="ECO:0000313" key="3">
    <source>
        <dbReference type="Proteomes" id="UP001142810"/>
    </source>
</evidence>